<evidence type="ECO:0000313" key="2">
    <source>
        <dbReference type="EMBL" id="BAI62322.1"/>
    </source>
</evidence>
<name>D1Z0V0_METPS</name>
<reference evidence="2 3" key="1">
    <citation type="journal article" date="2007" name="Appl. Environ. Microbiol.">
        <title>Isolation of key methanogens for global methane emission from rice paddy fields: a novel isolate affiliated with the clone cluster rice cluster I.</title>
        <authorList>
            <person name="Sakai S."/>
            <person name="Imachi H."/>
            <person name="Sekiguchi Y."/>
            <person name="Ohashi A."/>
            <person name="Harada H."/>
            <person name="Kamagata Y."/>
        </authorList>
    </citation>
    <scope>NUCLEOTIDE SEQUENCE [LARGE SCALE GENOMIC DNA]</scope>
    <source>
        <strain evidence="3">DSM 17711 / JCM 13418 / NBRC 101707 / SANAE</strain>
    </source>
</reference>
<keyword evidence="3" id="KW-1185">Reference proteome</keyword>
<sequence length="169" mass="18421">MSWQKMALLALLALGVFISGCCCITDRTVEVASVQPSVSIVTGDDDIIGTWSSEGPYGTLYDPATGGVTGSTYNGEWYLFRNDGTYRYVIMSSGTVVSGGVVREGSYSVDGDEILFDDNEESWYPDASRSGQTPAYKDKPADDERLSYEVLGTDTISIDGHTFYRVSRQ</sequence>
<organism evidence="2 3">
    <name type="scientific">Methanocella paludicola (strain DSM 17711 / JCM 13418 / NBRC 101707 / SANAE)</name>
    <dbReference type="NCBI Taxonomy" id="304371"/>
    <lineage>
        <taxon>Archaea</taxon>
        <taxon>Methanobacteriati</taxon>
        <taxon>Methanobacteriota</taxon>
        <taxon>Stenosarchaea group</taxon>
        <taxon>Methanomicrobia</taxon>
        <taxon>Methanocellales</taxon>
        <taxon>Methanocellaceae</taxon>
        <taxon>Methanocella</taxon>
    </lineage>
</organism>
<reference evidence="2 3" key="2">
    <citation type="journal article" date="2008" name="Int. J. Syst. Evol. Microbiol.">
        <title>Methanocella paludicola gen. nov., sp. nov., a methane-producing archaeon, the first isolate of the lineage 'Rice Cluster I', and proposal of the new archaeal order Methanocellales ord. nov.</title>
        <authorList>
            <person name="Sakai S."/>
            <person name="Imachi H."/>
            <person name="Hanada S."/>
            <person name="Ohashi A."/>
            <person name="Harada H."/>
            <person name="Kamagata Y."/>
        </authorList>
    </citation>
    <scope>NUCLEOTIDE SEQUENCE [LARGE SCALE GENOMIC DNA]</scope>
    <source>
        <strain evidence="3">DSM 17711 / JCM 13418 / NBRC 101707 / SANAE</strain>
    </source>
</reference>
<protein>
    <submittedName>
        <fullName evidence="2">Uncharacterized protein</fullName>
    </submittedName>
</protein>
<dbReference type="RefSeq" id="WP_012900996.1">
    <property type="nucleotide sequence ID" value="NC_013665.1"/>
</dbReference>
<proteinExistence type="predicted"/>
<feature type="region of interest" description="Disordered" evidence="1">
    <location>
        <begin position="122"/>
        <end position="142"/>
    </location>
</feature>
<dbReference type="KEGG" id="mpd:MCP_2250"/>
<reference evidence="3" key="3">
    <citation type="journal article" date="2011" name="PLoS ONE">
        <title>Genome sequence of a mesophilic hydrogenotrophic methanogen Methanocella paludicola, the first cultivated representative of the order Methanocellales.</title>
        <authorList>
            <person name="Sakai S."/>
            <person name="Takaki Y."/>
            <person name="Shimamura S."/>
            <person name="Sekine M."/>
            <person name="Tajima T."/>
            <person name="Kosugi H."/>
            <person name="Ichikawa N."/>
            <person name="Tasumi E."/>
            <person name="Hiraki A.T."/>
            <person name="Shimizu A."/>
            <person name="Kato Y."/>
            <person name="Nishiko R."/>
            <person name="Mori K."/>
            <person name="Fujita N."/>
            <person name="Imachi H."/>
            <person name="Takai K."/>
        </authorList>
    </citation>
    <scope>NUCLEOTIDE SEQUENCE [LARGE SCALE GENOMIC DNA]</scope>
    <source>
        <strain evidence="3">DSM 17711 / JCM 13418 / NBRC 101707 / SANAE</strain>
    </source>
</reference>
<evidence type="ECO:0000313" key="3">
    <source>
        <dbReference type="Proteomes" id="UP000001882"/>
    </source>
</evidence>
<dbReference type="InParanoid" id="D1Z0V0"/>
<dbReference type="EMBL" id="AP011532">
    <property type="protein sequence ID" value="BAI62322.1"/>
    <property type="molecule type" value="Genomic_DNA"/>
</dbReference>
<gene>
    <name evidence="2" type="ordered locus">MCP_2250</name>
</gene>
<accession>D1Z0V0</accession>
<evidence type="ECO:0000256" key="1">
    <source>
        <dbReference type="SAM" id="MobiDB-lite"/>
    </source>
</evidence>
<dbReference type="PROSITE" id="PS51257">
    <property type="entry name" value="PROKAR_LIPOPROTEIN"/>
    <property type="match status" value="1"/>
</dbReference>
<dbReference type="Proteomes" id="UP000001882">
    <property type="component" value="Chromosome"/>
</dbReference>
<dbReference type="GeneID" id="8682069"/>
<dbReference type="STRING" id="304371.MCP_2250"/>
<dbReference type="AlphaFoldDB" id="D1Z0V0"/>